<accession>A0A614QXE3</accession>
<feature type="non-terminal residue" evidence="1">
    <location>
        <position position="1"/>
    </location>
</feature>
<organism evidence="1">
    <name type="scientific">Salmonella enteritidis</name>
    <dbReference type="NCBI Taxonomy" id="149539"/>
    <lineage>
        <taxon>Bacteria</taxon>
        <taxon>Pseudomonadati</taxon>
        <taxon>Pseudomonadota</taxon>
        <taxon>Gammaproteobacteria</taxon>
        <taxon>Enterobacterales</taxon>
        <taxon>Enterobacteriaceae</taxon>
        <taxon>Salmonella</taxon>
    </lineage>
</organism>
<protein>
    <submittedName>
        <fullName evidence="1">Adhesin</fullName>
    </submittedName>
</protein>
<gene>
    <name evidence="1" type="ORF">ADR00_23385</name>
</gene>
<proteinExistence type="predicted"/>
<name>A0A614QXE3_SALEN</name>
<evidence type="ECO:0000313" key="1">
    <source>
        <dbReference type="EMBL" id="ECW5486451.1"/>
    </source>
</evidence>
<dbReference type="AlphaFoldDB" id="A0A614QXE3"/>
<reference evidence="1" key="1">
    <citation type="submission" date="2018-07" db="EMBL/GenBank/DDBJ databases">
        <authorList>
            <consortium name="GenomeTrakr network: Whole genome sequencing for foodborne pathogen traceback"/>
        </authorList>
    </citation>
    <scope>NUCLEOTIDE SEQUENCE</scope>
    <source>
        <strain evidence="1">FSIS1502617</strain>
    </source>
</reference>
<sequence>NGDIPVDTYLISIYATEIEL</sequence>
<comment type="caution">
    <text evidence="1">The sequence shown here is derived from an EMBL/GenBank/DDBJ whole genome shotgun (WGS) entry which is preliminary data.</text>
</comment>
<dbReference type="EMBL" id="AAKWUE010000092">
    <property type="protein sequence ID" value="ECW5486451.1"/>
    <property type="molecule type" value="Genomic_DNA"/>
</dbReference>